<protein>
    <recommendedName>
        <fullName evidence="4">Ornithine cyclodeaminase</fullName>
    </recommendedName>
</protein>
<evidence type="ECO:0008006" key="4">
    <source>
        <dbReference type="Google" id="ProtNLM"/>
    </source>
</evidence>
<dbReference type="Gene3D" id="3.40.50.720">
    <property type="entry name" value="NAD(P)-binding Rossmann-like Domain"/>
    <property type="match status" value="1"/>
</dbReference>
<sequence>MLTSITRQIIRKLPAPLTVPASSGFRTVAYRAFATSGFPPPRLFDYETVTSNLTVADAIESVEQAFKALAKGKVDVPMPMHIGIEESSVAGPGDCHIKGGYVAGTPTFTVKLACVSFYKNVEKGLPPGSGIFIVVNAVTGAPLGVFQENRFMTDLRTGAAGAIAMKYCTTPEQDVVGFIGCGAIAKNMARAAANVRPYKGIAFAIDGAEDFASEMSAELGLPFEVASSARELCGKSDVIYTQTPGGSTVLEKDWLNPKGVTIIASGSDQPTKCEIPPDVLAASKYISDLTKQTSKVGELRSAIAAGVMTESDVYAELGEVVNGDKPGREGSEIIVVDLTGTGAQDAAIGEVAWNKLSQI</sequence>
<reference evidence="2 3" key="1">
    <citation type="journal article" date="2020" name="G3 (Bethesda)">
        <title>Improved Reference Genome for Cyclotella cryptica CCMP332, a Model for Cell Wall Morphogenesis, Salinity Adaptation, and Lipid Production in Diatoms (Bacillariophyta).</title>
        <authorList>
            <person name="Roberts W.R."/>
            <person name="Downey K.M."/>
            <person name="Ruck E.C."/>
            <person name="Traller J.C."/>
            <person name="Alverson A.J."/>
        </authorList>
    </citation>
    <scope>NUCLEOTIDE SEQUENCE [LARGE SCALE GENOMIC DNA]</scope>
    <source>
        <strain evidence="2 3">CCMP332</strain>
    </source>
</reference>
<organism evidence="2 3">
    <name type="scientific">Cyclotella cryptica</name>
    <dbReference type="NCBI Taxonomy" id="29204"/>
    <lineage>
        <taxon>Eukaryota</taxon>
        <taxon>Sar</taxon>
        <taxon>Stramenopiles</taxon>
        <taxon>Ochrophyta</taxon>
        <taxon>Bacillariophyta</taxon>
        <taxon>Coscinodiscophyceae</taxon>
        <taxon>Thalassiosirophycidae</taxon>
        <taxon>Stephanodiscales</taxon>
        <taxon>Stephanodiscaceae</taxon>
        <taxon>Cyclotella</taxon>
    </lineage>
</organism>
<dbReference type="PIRSF" id="PIRSF001439">
    <property type="entry name" value="CryM"/>
    <property type="match status" value="1"/>
</dbReference>
<dbReference type="InterPro" id="IPR036291">
    <property type="entry name" value="NAD(P)-bd_dom_sf"/>
</dbReference>
<keyword evidence="3" id="KW-1185">Reference proteome</keyword>
<comment type="similarity">
    <text evidence="1">Belongs to the ornithine cyclodeaminase/mu-crystallin family.</text>
</comment>
<accession>A0ABD3NP31</accession>
<dbReference type="EMBL" id="JABMIG020000463">
    <property type="protein sequence ID" value="KAL3777104.1"/>
    <property type="molecule type" value="Genomic_DNA"/>
</dbReference>
<dbReference type="AlphaFoldDB" id="A0ABD3NP31"/>
<evidence type="ECO:0000256" key="1">
    <source>
        <dbReference type="ARBA" id="ARBA00008903"/>
    </source>
</evidence>
<evidence type="ECO:0000313" key="3">
    <source>
        <dbReference type="Proteomes" id="UP001516023"/>
    </source>
</evidence>
<dbReference type="PANTHER" id="PTHR13812:SF19">
    <property type="entry name" value="KETIMINE REDUCTASE MU-CRYSTALLIN"/>
    <property type="match status" value="1"/>
</dbReference>
<dbReference type="Pfam" id="PF02423">
    <property type="entry name" value="OCD_Mu_crystall"/>
    <property type="match status" value="1"/>
</dbReference>
<comment type="caution">
    <text evidence="2">The sequence shown here is derived from an EMBL/GenBank/DDBJ whole genome shotgun (WGS) entry which is preliminary data.</text>
</comment>
<dbReference type="InterPro" id="IPR023401">
    <property type="entry name" value="ODC_N"/>
</dbReference>
<evidence type="ECO:0000313" key="2">
    <source>
        <dbReference type="EMBL" id="KAL3777104.1"/>
    </source>
</evidence>
<gene>
    <name evidence="2" type="ORF">HJC23_001841</name>
</gene>
<dbReference type="PANTHER" id="PTHR13812">
    <property type="entry name" value="KETIMINE REDUCTASE MU-CRYSTALLIN"/>
    <property type="match status" value="1"/>
</dbReference>
<name>A0ABD3NP31_9STRA</name>
<proteinExistence type="inferred from homology"/>
<dbReference type="Proteomes" id="UP001516023">
    <property type="component" value="Unassembled WGS sequence"/>
</dbReference>
<dbReference type="InterPro" id="IPR003462">
    <property type="entry name" value="ODC_Mu_crystall"/>
</dbReference>
<dbReference type="Gene3D" id="3.30.1780.10">
    <property type="entry name" value="ornithine cyclodeaminase, domain 1"/>
    <property type="match status" value="1"/>
</dbReference>
<dbReference type="SUPFAM" id="SSF51735">
    <property type="entry name" value="NAD(P)-binding Rossmann-fold domains"/>
    <property type="match status" value="1"/>
</dbReference>